<reference evidence="1" key="1">
    <citation type="submission" date="2015-12" db="EMBL/GenBank/DDBJ databases">
        <title>De novo transcriptome assembly of four potential Pierce s Disease insect vectors from Arizona vineyards.</title>
        <authorList>
            <person name="Tassone E.E."/>
        </authorList>
    </citation>
    <scope>NUCLEOTIDE SEQUENCE</scope>
</reference>
<organism evidence="1">
    <name type="scientific">Clastoptera arizonana</name>
    <name type="common">Arizona spittle bug</name>
    <dbReference type="NCBI Taxonomy" id="38151"/>
    <lineage>
        <taxon>Eukaryota</taxon>
        <taxon>Metazoa</taxon>
        <taxon>Ecdysozoa</taxon>
        <taxon>Arthropoda</taxon>
        <taxon>Hexapoda</taxon>
        <taxon>Insecta</taxon>
        <taxon>Pterygota</taxon>
        <taxon>Neoptera</taxon>
        <taxon>Paraneoptera</taxon>
        <taxon>Hemiptera</taxon>
        <taxon>Auchenorrhyncha</taxon>
        <taxon>Cercopoidea</taxon>
        <taxon>Clastopteridae</taxon>
        <taxon>Clastoptera</taxon>
    </lineage>
</organism>
<dbReference type="AlphaFoldDB" id="A0A1B6DZ91"/>
<name>A0A1B6DZ91_9HEMI</name>
<proteinExistence type="predicted"/>
<dbReference type="EMBL" id="GEDC01006296">
    <property type="protein sequence ID" value="JAS31002.1"/>
    <property type="molecule type" value="Transcribed_RNA"/>
</dbReference>
<protein>
    <submittedName>
        <fullName evidence="1">Uncharacterized protein</fullName>
    </submittedName>
</protein>
<sequence length="112" mass="12003">MHVRGLVVPGGTFLVAARSTAHASNTVSTQSSHKTVTQPQPISTGVTLALHCHSAPLFLMSPSHWVHCITSHQHTTLALAKYRDPRTCCCDSITVGPCLAQLFYGSLVQNPL</sequence>
<evidence type="ECO:0000313" key="1">
    <source>
        <dbReference type="EMBL" id="JAS31002.1"/>
    </source>
</evidence>
<accession>A0A1B6DZ91</accession>
<gene>
    <name evidence="1" type="ORF">g.16966</name>
</gene>